<feature type="domain" description="K Homology" evidence="5">
    <location>
        <begin position="269"/>
        <end position="335"/>
    </location>
</feature>
<evidence type="ECO:0000313" key="7">
    <source>
        <dbReference type="Proteomes" id="UP000018050"/>
    </source>
</evidence>
<evidence type="ECO:0000256" key="4">
    <source>
        <dbReference type="SAM" id="Phobius"/>
    </source>
</evidence>
<dbReference type="Pfam" id="PF00013">
    <property type="entry name" value="KH_1"/>
    <property type="match status" value="2"/>
</dbReference>
<protein>
    <submittedName>
        <fullName evidence="6">KH domain-containing protein, putative</fullName>
    </submittedName>
</protein>
<organism evidence="6 7">
    <name type="scientific">Eimeria acervulina</name>
    <name type="common">Coccidian parasite</name>
    <dbReference type="NCBI Taxonomy" id="5801"/>
    <lineage>
        <taxon>Eukaryota</taxon>
        <taxon>Sar</taxon>
        <taxon>Alveolata</taxon>
        <taxon>Apicomplexa</taxon>
        <taxon>Conoidasida</taxon>
        <taxon>Coccidia</taxon>
        <taxon>Eucoccidiorida</taxon>
        <taxon>Eimeriorina</taxon>
        <taxon>Eimeriidae</taxon>
        <taxon>Eimeria</taxon>
    </lineage>
</organism>
<dbReference type="Proteomes" id="UP000018050">
    <property type="component" value="Unassembled WGS sequence"/>
</dbReference>
<sequence>MTGQGRDEVPERAEERRSPSRERMREMSQDGEGGGPRGPSGERSPPPRRSPSGSRRSRSPQRTDRRSRSSRGSRSRSHSGGRGGRYNGRAYYGDERVTHVMEIQDDDASFILGAGGRTKRKLSHVCGAELNIEERNGRTVLEMRGTEDTIKRAKLYVGFVMQQRVGPVQLPPDAESRDDLTIIDVPHECVGYVTGRKGAGLRSVEEEWNTLMFFTDLRSEKAGQTERLAIFGSQRARRGSELKVMSAVEQKMPGYFTDNISEGCSSNEGFDTDYVAIAEKDYSYALGQRGSTRKKLARASGAILEYVGRIAFVAGTLPERMRAKQYLQWLCMQRTSFVHVDTAGRDDCEVVHLPLDAVAYVTGSKGSNLRRVEEETGTFIFLDGARGGGEERLLIFCYDPEARRRARMRIEDRIDEKLSGRARYACMKMISPYIMEAVGATGLLLLVVVTTVATAATMIAVVVVIMVVVVVVIMVVVVVIMVVVDMEALKEEEAIEVVEEEAATAADLQAEIEEGAITVLVAVLLIIGEEEEAGGVDPPALYAVIGRIIDMHAAGNISSNWWLGCCCCLVAGGYC</sequence>
<dbReference type="RefSeq" id="XP_013252571.1">
    <property type="nucleotide sequence ID" value="XM_013397117.1"/>
</dbReference>
<dbReference type="GeneID" id="25270154"/>
<reference evidence="6" key="1">
    <citation type="submission" date="2013-10" db="EMBL/GenBank/DDBJ databases">
        <title>Genomic analysis of the causative agents of coccidiosis in chickens.</title>
        <authorList>
            <person name="Reid A.J."/>
            <person name="Blake D."/>
            <person name="Billington K."/>
            <person name="Browne H."/>
            <person name="Dunn M."/>
            <person name="Hung S."/>
            <person name="Kawahara F."/>
            <person name="Miranda-Saavedra D."/>
            <person name="Mourier T."/>
            <person name="Nagra H."/>
            <person name="Otto T.D."/>
            <person name="Rawlings N."/>
            <person name="Sanchez A."/>
            <person name="Sanders M."/>
            <person name="Subramaniam C."/>
            <person name="Tay Y."/>
            <person name="Dear P."/>
            <person name="Doerig C."/>
            <person name="Gruber A."/>
            <person name="Parkinson J."/>
            <person name="Shirley M."/>
            <person name="Wan K.L."/>
            <person name="Berriman M."/>
            <person name="Tomley F."/>
            <person name="Pain A."/>
        </authorList>
    </citation>
    <scope>NUCLEOTIDE SEQUENCE [LARGE SCALE GENOMIC DNA]</scope>
    <source>
        <strain evidence="6">Houghton</strain>
    </source>
</reference>
<evidence type="ECO:0000256" key="2">
    <source>
        <dbReference type="PROSITE-ProRule" id="PRU00117"/>
    </source>
</evidence>
<keyword evidence="4" id="KW-0812">Transmembrane</keyword>
<feature type="compositionally biased region" description="Basic and acidic residues" evidence="3">
    <location>
        <begin position="1"/>
        <end position="28"/>
    </location>
</feature>
<dbReference type="OMA" id="IDVPHEC"/>
<dbReference type="OrthoDB" id="5204190at2759"/>
<feature type="domain" description="K Homology" evidence="5">
    <location>
        <begin position="177"/>
        <end position="253"/>
    </location>
</feature>
<gene>
    <name evidence="6" type="ORF">EAH_00020840</name>
</gene>
<keyword evidence="7" id="KW-1185">Reference proteome</keyword>
<dbReference type="SMART" id="SM00322">
    <property type="entry name" value="KH"/>
    <property type="match status" value="4"/>
</dbReference>
<dbReference type="InterPro" id="IPR036612">
    <property type="entry name" value="KH_dom_type_1_sf"/>
</dbReference>
<evidence type="ECO:0000313" key="6">
    <source>
        <dbReference type="EMBL" id="CDI76999.1"/>
    </source>
</evidence>
<dbReference type="SUPFAM" id="SSF54791">
    <property type="entry name" value="Eukaryotic type KH-domain (KH-domain type I)"/>
    <property type="match status" value="3"/>
</dbReference>
<dbReference type="PANTHER" id="PTHR10288">
    <property type="entry name" value="KH DOMAIN CONTAINING RNA BINDING PROTEIN"/>
    <property type="match status" value="1"/>
</dbReference>
<dbReference type="PROSITE" id="PS50084">
    <property type="entry name" value="KH_TYPE_1"/>
    <property type="match status" value="3"/>
</dbReference>
<dbReference type="VEuPathDB" id="ToxoDB:EAH_00020840"/>
<dbReference type="InterPro" id="IPR004088">
    <property type="entry name" value="KH_dom_type_1"/>
</dbReference>
<proteinExistence type="predicted"/>
<keyword evidence="1" id="KW-0677">Repeat</keyword>
<dbReference type="EMBL" id="HG670511">
    <property type="protein sequence ID" value="CDI76999.1"/>
    <property type="molecule type" value="Genomic_DNA"/>
</dbReference>
<dbReference type="AlphaFoldDB" id="U6GEM1"/>
<keyword evidence="4" id="KW-0472">Membrane</keyword>
<reference evidence="6" key="2">
    <citation type="submission" date="2013-10" db="EMBL/GenBank/DDBJ databases">
        <authorList>
            <person name="Aslett M."/>
        </authorList>
    </citation>
    <scope>NUCLEOTIDE SEQUENCE [LARGE SCALE GENOMIC DNA]</scope>
    <source>
        <strain evidence="6">Houghton</strain>
    </source>
</reference>
<feature type="domain" description="K Homology" evidence="5">
    <location>
        <begin position="345"/>
        <end position="415"/>
    </location>
</feature>
<feature type="domain" description="K Homology" evidence="5">
    <location>
        <begin position="95"/>
        <end position="162"/>
    </location>
</feature>
<dbReference type="InterPro" id="IPR004087">
    <property type="entry name" value="KH_dom"/>
</dbReference>
<dbReference type="Gene3D" id="3.30.1370.10">
    <property type="entry name" value="K Homology domain, type 1"/>
    <property type="match status" value="2"/>
</dbReference>
<evidence type="ECO:0000256" key="1">
    <source>
        <dbReference type="ARBA" id="ARBA00022737"/>
    </source>
</evidence>
<evidence type="ECO:0000259" key="5">
    <source>
        <dbReference type="SMART" id="SM00322"/>
    </source>
</evidence>
<feature type="transmembrane region" description="Helical" evidence="4">
    <location>
        <begin position="459"/>
        <end position="484"/>
    </location>
</feature>
<feature type="compositionally biased region" description="Basic residues" evidence="3">
    <location>
        <begin position="68"/>
        <end position="79"/>
    </location>
</feature>
<feature type="region of interest" description="Disordered" evidence="3">
    <location>
        <begin position="1"/>
        <end position="89"/>
    </location>
</feature>
<name>U6GEM1_EIMAC</name>
<accession>U6GEM1</accession>
<keyword evidence="2" id="KW-0694">RNA-binding</keyword>
<evidence type="ECO:0000256" key="3">
    <source>
        <dbReference type="SAM" id="MobiDB-lite"/>
    </source>
</evidence>
<dbReference type="GO" id="GO:0003723">
    <property type="term" value="F:RNA binding"/>
    <property type="evidence" value="ECO:0007669"/>
    <property type="project" value="UniProtKB-UniRule"/>
</dbReference>
<feature type="transmembrane region" description="Helical" evidence="4">
    <location>
        <begin position="433"/>
        <end position="453"/>
    </location>
</feature>
<dbReference type="CDD" id="cd00105">
    <property type="entry name" value="KH-I"/>
    <property type="match status" value="3"/>
</dbReference>
<keyword evidence="4" id="KW-1133">Transmembrane helix</keyword>